<sequence length="275" mass="29937">MVMTARGRGGVCPPRIGQRQAAKRGKGYPKIGFFARRITKVKLAPGFLDDNSLEKSPSDSYNADQQPLFFRPGPPARPKPLSKGTPVKIVNILGSPRKNGTSARIARAFTETAATYGATITEYPLNSMHYRGCQGCEGCHTRSERCVLLDDVTAVLDDLHRADIVVFSAPVYFGDTCGQFKSFYDRMWSLIRTDAGEDERGSRLLPGKTAVLILTHVDAAGAHDDVVQRYTLHLELFGFEVRPLVATGLRLQSSADVDAQLSAAAALARELVRAG</sequence>
<evidence type="ECO:0000256" key="1">
    <source>
        <dbReference type="ARBA" id="ARBA00022630"/>
    </source>
</evidence>
<dbReference type="AlphaFoldDB" id="A0A7U3YK14"/>
<dbReference type="PANTHER" id="PTHR43278:SF2">
    <property type="entry name" value="IRON-SULFUR FLAVOPROTEIN"/>
    <property type="match status" value="1"/>
</dbReference>
<keyword evidence="1" id="KW-0285">Flavoprotein</keyword>
<dbReference type="InterPro" id="IPR051796">
    <property type="entry name" value="ISF_SsuE-like"/>
</dbReference>
<feature type="region of interest" description="Disordered" evidence="3">
    <location>
        <begin position="1"/>
        <end position="24"/>
    </location>
</feature>
<feature type="domain" description="NADPH-dependent FMN reductase-like" evidence="4">
    <location>
        <begin position="87"/>
        <end position="224"/>
    </location>
</feature>
<dbReference type="KEGG" id="dpr:Despr_0638"/>
<gene>
    <name evidence="5" type="ordered locus">Despr_0638</name>
</gene>
<dbReference type="Proteomes" id="UP000006365">
    <property type="component" value="Chromosome"/>
</dbReference>
<evidence type="ECO:0000256" key="3">
    <source>
        <dbReference type="SAM" id="MobiDB-lite"/>
    </source>
</evidence>
<dbReference type="Gene3D" id="3.40.50.360">
    <property type="match status" value="1"/>
</dbReference>
<keyword evidence="6" id="KW-1185">Reference proteome</keyword>
<evidence type="ECO:0000313" key="5">
    <source>
        <dbReference type="EMBL" id="ADW16814.1"/>
    </source>
</evidence>
<dbReference type="InterPro" id="IPR005025">
    <property type="entry name" value="FMN_Rdtase-like_dom"/>
</dbReference>
<evidence type="ECO:0000313" key="6">
    <source>
        <dbReference type="Proteomes" id="UP000006365"/>
    </source>
</evidence>
<evidence type="ECO:0000259" key="4">
    <source>
        <dbReference type="Pfam" id="PF03358"/>
    </source>
</evidence>
<evidence type="ECO:0000256" key="2">
    <source>
        <dbReference type="ARBA" id="ARBA00022643"/>
    </source>
</evidence>
<protein>
    <submittedName>
        <fullName evidence="5">NADPH-dependent FMN reductase</fullName>
    </submittedName>
</protein>
<keyword evidence="2" id="KW-0288">FMN</keyword>
<dbReference type="SUPFAM" id="SSF52218">
    <property type="entry name" value="Flavoproteins"/>
    <property type="match status" value="1"/>
</dbReference>
<dbReference type="Pfam" id="PF03358">
    <property type="entry name" value="FMN_red"/>
    <property type="match status" value="1"/>
</dbReference>
<dbReference type="PANTHER" id="PTHR43278">
    <property type="entry name" value="NAD(P)H-DEPENDENT FMN-CONTAINING OXIDOREDUCTASE YWQN-RELATED"/>
    <property type="match status" value="1"/>
</dbReference>
<reference evidence="5 6" key="1">
    <citation type="journal article" date="2011" name="Stand. Genomic Sci.">
        <title>Complete genome sequence of Desulfobulbus propionicus type strain (1pr3).</title>
        <authorList>
            <person name="Pagani I."/>
            <person name="Lapidus A."/>
            <person name="Nolan M."/>
            <person name="Lucas S."/>
            <person name="Hammon N."/>
            <person name="Deshpande S."/>
            <person name="Cheng J.F."/>
            <person name="Chertkov O."/>
            <person name="Davenport K."/>
            <person name="Tapia R."/>
            <person name="Han C."/>
            <person name="Goodwin L."/>
            <person name="Pitluck S."/>
            <person name="Liolios K."/>
            <person name="Mavromatis K."/>
            <person name="Ivanova N."/>
            <person name="Mikhailova N."/>
            <person name="Pati A."/>
            <person name="Chen A."/>
            <person name="Palaniappan K."/>
            <person name="Land M."/>
            <person name="Hauser L."/>
            <person name="Chang Y.J."/>
            <person name="Jeffries C.D."/>
            <person name="Detter J.C."/>
            <person name="Brambilla E."/>
            <person name="Kannan K.P."/>
            <person name="Djao O.D."/>
            <person name="Rohde M."/>
            <person name="Pukall R."/>
            <person name="Spring S."/>
            <person name="Goker M."/>
            <person name="Sikorski J."/>
            <person name="Woyke T."/>
            <person name="Bristow J."/>
            <person name="Eisen J.A."/>
            <person name="Markowitz V."/>
            <person name="Hugenholtz P."/>
            <person name="Kyrpides N.C."/>
            <person name="Klenk H.P."/>
        </authorList>
    </citation>
    <scope>NUCLEOTIDE SEQUENCE [LARGE SCALE GENOMIC DNA]</scope>
    <source>
        <strain evidence="6">ATCC 33891 / DSM 2032 / 1pr3</strain>
    </source>
</reference>
<name>A0A7U3YK14_DESPD</name>
<dbReference type="EMBL" id="CP002364">
    <property type="protein sequence ID" value="ADW16814.1"/>
    <property type="molecule type" value="Genomic_DNA"/>
</dbReference>
<dbReference type="GO" id="GO:0016491">
    <property type="term" value="F:oxidoreductase activity"/>
    <property type="evidence" value="ECO:0007669"/>
    <property type="project" value="InterPro"/>
</dbReference>
<dbReference type="InterPro" id="IPR029039">
    <property type="entry name" value="Flavoprotein-like_sf"/>
</dbReference>
<accession>A0A7U3YK14</accession>
<feature type="region of interest" description="Disordered" evidence="3">
    <location>
        <begin position="54"/>
        <end position="83"/>
    </location>
</feature>
<organism evidence="5 6">
    <name type="scientific">Desulfobulbus propionicus (strain ATCC 33891 / DSM 2032 / VKM B-1956 / 1pr3)</name>
    <dbReference type="NCBI Taxonomy" id="577650"/>
    <lineage>
        <taxon>Bacteria</taxon>
        <taxon>Pseudomonadati</taxon>
        <taxon>Thermodesulfobacteriota</taxon>
        <taxon>Desulfobulbia</taxon>
        <taxon>Desulfobulbales</taxon>
        <taxon>Desulfobulbaceae</taxon>
        <taxon>Desulfobulbus</taxon>
    </lineage>
</organism>
<proteinExistence type="predicted"/>